<dbReference type="PROSITE" id="PS51257">
    <property type="entry name" value="PROKAR_LIPOPROTEIN"/>
    <property type="match status" value="1"/>
</dbReference>
<protein>
    <submittedName>
        <fullName evidence="3">GM26637</fullName>
    </submittedName>
</protein>
<reference evidence="3 4" key="1">
    <citation type="journal article" date="2007" name="Nature">
        <title>Evolution of genes and genomes on the Drosophila phylogeny.</title>
        <authorList>
            <consortium name="Drosophila 12 Genomes Consortium"/>
            <person name="Clark A.G."/>
            <person name="Eisen M.B."/>
            <person name="Smith D.R."/>
            <person name="Bergman C.M."/>
            <person name="Oliver B."/>
            <person name="Markow T.A."/>
            <person name="Kaufman T.C."/>
            <person name="Kellis M."/>
            <person name="Gelbart W."/>
            <person name="Iyer V.N."/>
            <person name="Pollard D.A."/>
            <person name="Sackton T.B."/>
            <person name="Larracuente A.M."/>
            <person name="Singh N.D."/>
            <person name="Abad J.P."/>
            <person name="Abt D.N."/>
            <person name="Adryan B."/>
            <person name="Aguade M."/>
            <person name="Akashi H."/>
            <person name="Anderson W.W."/>
            <person name="Aquadro C.F."/>
            <person name="Ardell D.H."/>
            <person name="Arguello R."/>
            <person name="Artieri C.G."/>
            <person name="Barbash D.A."/>
            <person name="Barker D."/>
            <person name="Barsanti P."/>
            <person name="Batterham P."/>
            <person name="Batzoglou S."/>
            <person name="Begun D."/>
            <person name="Bhutkar A."/>
            <person name="Blanco E."/>
            <person name="Bosak S.A."/>
            <person name="Bradley R.K."/>
            <person name="Brand A.D."/>
            <person name="Brent M.R."/>
            <person name="Brooks A.N."/>
            <person name="Brown R.H."/>
            <person name="Butlin R.K."/>
            <person name="Caggese C."/>
            <person name="Calvi B.R."/>
            <person name="Bernardo de Carvalho A."/>
            <person name="Caspi A."/>
            <person name="Castrezana S."/>
            <person name="Celniker S.E."/>
            <person name="Chang J.L."/>
            <person name="Chapple C."/>
            <person name="Chatterji S."/>
            <person name="Chinwalla A."/>
            <person name="Civetta A."/>
            <person name="Clifton S.W."/>
            <person name="Comeron J.M."/>
            <person name="Costello J.C."/>
            <person name="Coyne J.A."/>
            <person name="Daub J."/>
            <person name="David R.G."/>
            <person name="Delcher A.L."/>
            <person name="Delehaunty K."/>
            <person name="Do C.B."/>
            <person name="Ebling H."/>
            <person name="Edwards K."/>
            <person name="Eickbush T."/>
            <person name="Evans J.D."/>
            <person name="Filipski A."/>
            <person name="Findeiss S."/>
            <person name="Freyhult E."/>
            <person name="Fulton L."/>
            <person name="Fulton R."/>
            <person name="Garcia A.C."/>
            <person name="Gardiner A."/>
            <person name="Garfield D.A."/>
            <person name="Garvin B.E."/>
            <person name="Gibson G."/>
            <person name="Gilbert D."/>
            <person name="Gnerre S."/>
            <person name="Godfrey J."/>
            <person name="Good R."/>
            <person name="Gotea V."/>
            <person name="Gravely B."/>
            <person name="Greenberg A.J."/>
            <person name="Griffiths-Jones S."/>
            <person name="Gross S."/>
            <person name="Guigo R."/>
            <person name="Gustafson E.A."/>
            <person name="Haerty W."/>
            <person name="Hahn M.W."/>
            <person name="Halligan D.L."/>
            <person name="Halpern A.L."/>
            <person name="Halter G.M."/>
            <person name="Han M.V."/>
            <person name="Heger A."/>
            <person name="Hillier L."/>
            <person name="Hinrichs A.S."/>
            <person name="Holmes I."/>
            <person name="Hoskins R.A."/>
            <person name="Hubisz M.J."/>
            <person name="Hultmark D."/>
            <person name="Huntley M.A."/>
            <person name="Jaffe D.B."/>
            <person name="Jagadeeshan S."/>
            <person name="Jeck W.R."/>
            <person name="Johnson J."/>
            <person name="Jones C.D."/>
            <person name="Jordan W.C."/>
            <person name="Karpen G.H."/>
            <person name="Kataoka E."/>
            <person name="Keightley P.D."/>
            <person name="Kheradpour P."/>
            <person name="Kirkness E.F."/>
            <person name="Koerich L.B."/>
            <person name="Kristiansen K."/>
            <person name="Kudrna D."/>
            <person name="Kulathinal R.J."/>
            <person name="Kumar S."/>
            <person name="Kwok R."/>
            <person name="Lander E."/>
            <person name="Langley C.H."/>
            <person name="Lapoint R."/>
            <person name="Lazzaro B.P."/>
            <person name="Lee S.J."/>
            <person name="Levesque L."/>
            <person name="Li R."/>
            <person name="Lin C.F."/>
            <person name="Lin M.F."/>
            <person name="Lindblad-Toh K."/>
            <person name="Llopart A."/>
            <person name="Long M."/>
            <person name="Low L."/>
            <person name="Lozovsky E."/>
            <person name="Lu J."/>
            <person name="Luo M."/>
            <person name="Machado C.A."/>
            <person name="Makalowski W."/>
            <person name="Marzo M."/>
            <person name="Matsuda M."/>
            <person name="Matzkin L."/>
            <person name="McAllister B."/>
            <person name="McBride C.S."/>
            <person name="McKernan B."/>
            <person name="McKernan K."/>
            <person name="Mendez-Lago M."/>
            <person name="Minx P."/>
            <person name="Mollenhauer M.U."/>
            <person name="Montooth K."/>
            <person name="Mount S.M."/>
            <person name="Mu X."/>
            <person name="Myers E."/>
            <person name="Negre B."/>
            <person name="Newfeld S."/>
            <person name="Nielsen R."/>
            <person name="Noor M.A."/>
            <person name="O'Grady P."/>
            <person name="Pachter L."/>
            <person name="Papaceit M."/>
            <person name="Parisi M.J."/>
            <person name="Parisi M."/>
            <person name="Parts L."/>
            <person name="Pedersen J.S."/>
            <person name="Pesole G."/>
            <person name="Phillippy A.M."/>
            <person name="Ponting C.P."/>
            <person name="Pop M."/>
            <person name="Porcelli D."/>
            <person name="Powell J.R."/>
            <person name="Prohaska S."/>
            <person name="Pruitt K."/>
            <person name="Puig M."/>
            <person name="Quesneville H."/>
            <person name="Ram K.R."/>
            <person name="Rand D."/>
            <person name="Rasmussen M.D."/>
            <person name="Reed L.K."/>
            <person name="Reenan R."/>
            <person name="Reily A."/>
            <person name="Remington K.A."/>
            <person name="Rieger T.T."/>
            <person name="Ritchie M.G."/>
            <person name="Robin C."/>
            <person name="Rogers Y.H."/>
            <person name="Rohde C."/>
            <person name="Rozas J."/>
            <person name="Rubenfield M.J."/>
            <person name="Ruiz A."/>
            <person name="Russo S."/>
            <person name="Salzberg S.L."/>
            <person name="Sanchez-Gracia A."/>
            <person name="Saranga D.J."/>
            <person name="Sato H."/>
            <person name="Schaeffer S.W."/>
            <person name="Schatz M.C."/>
            <person name="Schlenke T."/>
            <person name="Schwartz R."/>
            <person name="Segarra C."/>
            <person name="Singh R.S."/>
            <person name="Sirot L."/>
            <person name="Sirota M."/>
            <person name="Sisneros N.B."/>
            <person name="Smith C.D."/>
            <person name="Smith T.F."/>
            <person name="Spieth J."/>
            <person name="Stage D.E."/>
            <person name="Stark A."/>
            <person name="Stephan W."/>
            <person name="Strausberg R.L."/>
            <person name="Strempel S."/>
            <person name="Sturgill D."/>
            <person name="Sutton G."/>
            <person name="Sutton G.G."/>
            <person name="Tao W."/>
            <person name="Teichmann S."/>
            <person name="Tobari Y.N."/>
            <person name="Tomimura Y."/>
            <person name="Tsolas J.M."/>
            <person name="Valente V.L."/>
            <person name="Venter E."/>
            <person name="Venter J.C."/>
            <person name="Vicario S."/>
            <person name="Vieira F.G."/>
            <person name="Vilella A.J."/>
            <person name="Villasante A."/>
            <person name="Walenz B."/>
            <person name="Wang J."/>
            <person name="Wasserman M."/>
            <person name="Watts T."/>
            <person name="Wilson D."/>
            <person name="Wilson R.K."/>
            <person name="Wing R.A."/>
            <person name="Wolfner M.F."/>
            <person name="Wong A."/>
            <person name="Wong G.K."/>
            <person name="Wu C.I."/>
            <person name="Wu G."/>
            <person name="Yamamoto D."/>
            <person name="Yang H.P."/>
            <person name="Yang S.P."/>
            <person name="Yorke J.A."/>
            <person name="Yoshida K."/>
            <person name="Zdobnov E."/>
            <person name="Zhang P."/>
            <person name="Zhang Y."/>
            <person name="Zimin A.V."/>
            <person name="Baldwin J."/>
            <person name="Abdouelleil A."/>
            <person name="Abdulkadir J."/>
            <person name="Abebe A."/>
            <person name="Abera B."/>
            <person name="Abreu J."/>
            <person name="Acer S.C."/>
            <person name="Aftuck L."/>
            <person name="Alexander A."/>
            <person name="An P."/>
            <person name="Anderson E."/>
            <person name="Anderson S."/>
            <person name="Arachi H."/>
            <person name="Azer M."/>
            <person name="Bachantsang P."/>
            <person name="Barry A."/>
            <person name="Bayul T."/>
            <person name="Berlin A."/>
            <person name="Bessette D."/>
            <person name="Bloom T."/>
            <person name="Blye J."/>
            <person name="Boguslavskiy L."/>
            <person name="Bonnet C."/>
            <person name="Boukhgalter B."/>
            <person name="Bourzgui I."/>
            <person name="Brown A."/>
            <person name="Cahill P."/>
            <person name="Channer S."/>
            <person name="Cheshatsang Y."/>
            <person name="Chuda L."/>
            <person name="Citroen M."/>
            <person name="Collymore A."/>
            <person name="Cooke P."/>
            <person name="Costello M."/>
            <person name="D'Aco K."/>
            <person name="Daza R."/>
            <person name="De Haan G."/>
            <person name="DeGray S."/>
            <person name="DeMaso C."/>
            <person name="Dhargay N."/>
            <person name="Dooley K."/>
            <person name="Dooley E."/>
            <person name="Doricent M."/>
            <person name="Dorje P."/>
            <person name="Dorjee K."/>
            <person name="Dupes A."/>
            <person name="Elong R."/>
            <person name="Falk J."/>
            <person name="Farina A."/>
            <person name="Faro S."/>
            <person name="Ferguson D."/>
            <person name="Fisher S."/>
            <person name="Foley C.D."/>
            <person name="Franke A."/>
            <person name="Friedrich D."/>
            <person name="Gadbois L."/>
            <person name="Gearin G."/>
            <person name="Gearin C.R."/>
            <person name="Giannoukos G."/>
            <person name="Goode T."/>
            <person name="Graham J."/>
            <person name="Grandbois E."/>
            <person name="Grewal S."/>
            <person name="Gyaltsen K."/>
            <person name="Hafez N."/>
            <person name="Hagos B."/>
            <person name="Hall J."/>
            <person name="Henson C."/>
            <person name="Hollinger A."/>
            <person name="Honan T."/>
            <person name="Huard M.D."/>
            <person name="Hughes L."/>
            <person name="Hurhula B."/>
            <person name="Husby M.E."/>
            <person name="Kamat A."/>
            <person name="Kanga B."/>
            <person name="Kashin S."/>
            <person name="Khazanovich D."/>
            <person name="Kisner P."/>
            <person name="Lance K."/>
            <person name="Lara M."/>
            <person name="Lee W."/>
            <person name="Lennon N."/>
            <person name="Letendre F."/>
            <person name="LeVine R."/>
            <person name="Lipovsky A."/>
            <person name="Liu X."/>
            <person name="Liu J."/>
            <person name="Liu S."/>
            <person name="Lokyitsang T."/>
            <person name="Lokyitsang Y."/>
            <person name="Lubonja R."/>
            <person name="Lui A."/>
            <person name="MacDonald P."/>
            <person name="Magnisalis V."/>
            <person name="Maru K."/>
            <person name="Matthews C."/>
            <person name="McCusker W."/>
            <person name="McDonough S."/>
            <person name="Mehta T."/>
            <person name="Meldrim J."/>
            <person name="Meneus L."/>
            <person name="Mihai O."/>
            <person name="Mihalev A."/>
            <person name="Mihova T."/>
            <person name="Mittelman R."/>
            <person name="Mlenga V."/>
            <person name="Montmayeur A."/>
            <person name="Mulrain L."/>
            <person name="Navidi A."/>
            <person name="Naylor J."/>
            <person name="Negash T."/>
            <person name="Nguyen T."/>
            <person name="Nguyen N."/>
            <person name="Nicol R."/>
            <person name="Norbu C."/>
            <person name="Norbu N."/>
            <person name="Novod N."/>
            <person name="O'Neill B."/>
            <person name="Osman S."/>
            <person name="Markiewicz E."/>
            <person name="Oyono O.L."/>
            <person name="Patti C."/>
            <person name="Phunkhang P."/>
            <person name="Pierre F."/>
            <person name="Priest M."/>
            <person name="Raghuraman S."/>
            <person name="Rege F."/>
            <person name="Reyes R."/>
            <person name="Rise C."/>
            <person name="Rogov P."/>
            <person name="Ross K."/>
            <person name="Ryan E."/>
            <person name="Settipalli S."/>
            <person name="Shea T."/>
            <person name="Sherpa N."/>
            <person name="Shi L."/>
            <person name="Shih D."/>
            <person name="Sparrow T."/>
            <person name="Spaulding J."/>
            <person name="Stalker J."/>
            <person name="Stange-Thomann N."/>
            <person name="Stavropoulos S."/>
            <person name="Stone C."/>
            <person name="Strader C."/>
            <person name="Tesfaye S."/>
            <person name="Thomson T."/>
            <person name="Thoulutsang Y."/>
            <person name="Thoulutsang D."/>
            <person name="Topham K."/>
            <person name="Topping I."/>
            <person name="Tsamla T."/>
            <person name="Vassiliev H."/>
            <person name="Vo A."/>
            <person name="Wangchuk T."/>
            <person name="Wangdi T."/>
            <person name="Weiand M."/>
            <person name="Wilkinson J."/>
            <person name="Wilson A."/>
            <person name="Yadav S."/>
            <person name="Young G."/>
            <person name="Yu Q."/>
            <person name="Zembek L."/>
            <person name="Zhong D."/>
            <person name="Zimmer A."/>
            <person name="Zwirko Z."/>
            <person name="Jaffe D.B."/>
            <person name="Alvarez P."/>
            <person name="Brockman W."/>
            <person name="Butler J."/>
            <person name="Chin C."/>
            <person name="Gnerre S."/>
            <person name="Grabherr M."/>
            <person name="Kleber M."/>
            <person name="Mauceli E."/>
            <person name="MacCallum I."/>
        </authorList>
    </citation>
    <scope>NUCLEOTIDE SEQUENCE [LARGE SCALE GENOMIC DNA]</scope>
    <source>
        <strain evidence="4">Rob3c / Tucson 14021-0248.25</strain>
    </source>
</reference>
<dbReference type="Proteomes" id="UP000001292">
    <property type="component" value="Unassembled WGS sequence"/>
</dbReference>
<feature type="compositionally biased region" description="Low complexity" evidence="1">
    <location>
        <begin position="267"/>
        <end position="281"/>
    </location>
</feature>
<accession>B4HHM4</accession>
<feature type="compositionally biased region" description="Pro residues" evidence="1">
    <location>
        <begin position="302"/>
        <end position="315"/>
    </location>
</feature>
<evidence type="ECO:0000313" key="4">
    <source>
        <dbReference type="Proteomes" id="UP000001292"/>
    </source>
</evidence>
<keyword evidence="4" id="KW-1185">Reference proteome</keyword>
<dbReference type="OMA" id="WNPDNES"/>
<keyword evidence="2" id="KW-0732">Signal</keyword>
<feature type="compositionally biased region" description="Pro residues" evidence="1">
    <location>
        <begin position="193"/>
        <end position="222"/>
    </location>
</feature>
<feature type="compositionally biased region" description="Polar residues" evidence="1">
    <location>
        <begin position="243"/>
        <end position="259"/>
    </location>
</feature>
<name>B4HHM4_DROSE</name>
<dbReference type="HOGENOM" id="CLU_850650_0_0_1"/>
<dbReference type="OrthoDB" id="7873217at2759"/>
<sequence length="364" mass="38825">MTRSSPAWCAGQAWLVWLLACIWIRTCLAQFAVSTSSAGGAVASAGGVTVVAQLPGFGVINGLINAMHHNNRFNQQPQFERLQQGRPGMGQNRRGMHRPGFAPPNRQQPTPPGWPPGWQWGAGGNQNQPGFGWDQPGFAPDWNGGRGQGPGWNGGGGTGPGWNGGGGRGPPRRPGFNGGGPPPPRPGWNGGGSPPPMPGWNGGGPPPPRPGWNGGGPPPPRPGWNGGMDQEWDNYPRLPDQPDPNTNWNPDNESSTTPQTPLPRPIFPTTTPKPAATFPTIQPRPIAQPTKDTLIIGTNRPPLVPPHNPDPPKPTFPTWIVPEPLPKPLDESSENRAIIFPSSSKYIHVPNPEVPSVPIDVRRR</sequence>
<dbReference type="AlphaFoldDB" id="B4HHM4"/>
<evidence type="ECO:0000313" key="3">
    <source>
        <dbReference type="EMBL" id="EDW43566.1"/>
    </source>
</evidence>
<dbReference type="STRING" id="7238.B4HHM4"/>
<evidence type="ECO:0000256" key="2">
    <source>
        <dbReference type="SAM" id="SignalP"/>
    </source>
</evidence>
<gene>
    <name evidence="3" type="primary">Dsec\GM26637</name>
    <name evidence="3" type="ORF">Dsec_GM26637</name>
</gene>
<feature type="region of interest" description="Disordered" evidence="1">
    <location>
        <begin position="86"/>
        <end position="333"/>
    </location>
</feature>
<proteinExistence type="predicted"/>
<feature type="compositionally biased region" description="Gly residues" evidence="1">
    <location>
        <begin position="144"/>
        <end position="169"/>
    </location>
</feature>
<dbReference type="PhylomeDB" id="B4HHM4"/>
<feature type="chain" id="PRO_5002805526" evidence="2">
    <location>
        <begin position="30"/>
        <end position="364"/>
    </location>
</feature>
<dbReference type="EMBL" id="CH480815">
    <property type="protein sequence ID" value="EDW43566.1"/>
    <property type="molecule type" value="Genomic_DNA"/>
</dbReference>
<organism evidence="4">
    <name type="scientific">Drosophila sechellia</name>
    <name type="common">Fruit fly</name>
    <dbReference type="NCBI Taxonomy" id="7238"/>
    <lineage>
        <taxon>Eukaryota</taxon>
        <taxon>Metazoa</taxon>
        <taxon>Ecdysozoa</taxon>
        <taxon>Arthropoda</taxon>
        <taxon>Hexapoda</taxon>
        <taxon>Insecta</taxon>
        <taxon>Pterygota</taxon>
        <taxon>Neoptera</taxon>
        <taxon>Endopterygota</taxon>
        <taxon>Diptera</taxon>
        <taxon>Brachycera</taxon>
        <taxon>Muscomorpha</taxon>
        <taxon>Ephydroidea</taxon>
        <taxon>Drosophilidae</taxon>
        <taxon>Drosophila</taxon>
        <taxon>Sophophora</taxon>
    </lineage>
</organism>
<dbReference type="KEGG" id="dse:6607822"/>
<feature type="signal peptide" evidence="2">
    <location>
        <begin position="1"/>
        <end position="29"/>
    </location>
</feature>
<evidence type="ECO:0000256" key="1">
    <source>
        <dbReference type="SAM" id="MobiDB-lite"/>
    </source>
</evidence>